<dbReference type="PANTHER" id="PTHR44858:SF1">
    <property type="entry name" value="UDP-N-ACETYLGLUCOSAMINE--PEPTIDE N-ACETYLGLUCOSAMINYLTRANSFERASE SPINDLY-RELATED"/>
    <property type="match status" value="1"/>
</dbReference>
<sequence>MLRKTVRKLVLPVCLISLAGCATIVTGGPKALPIMSQPDGAKIEIIDIRNDNARVIKATTPYTASLERSAGFFRSARYKVRIAKEGYLPYETELQAELNGWYFGNIALGGALGMLIIDPGTGAMWSINEKNINVKLYADSPEGKMAMARERYNGLAPFRDGDYDQAIADLDQALTLDPEYAEGYCTRAECRLEKGEIDAALSDVDRAIALKPDYADAYATRGKLLQKKGDMASAKVDLQKAAELRRGAAKRL</sequence>
<dbReference type="PANTHER" id="PTHR44858">
    <property type="entry name" value="TETRATRICOPEPTIDE REPEAT PROTEIN 6"/>
    <property type="match status" value="1"/>
</dbReference>
<keyword evidence="5" id="KW-1185">Reference proteome</keyword>
<keyword evidence="2 3" id="KW-0802">TPR repeat</keyword>
<accession>A0ABN6VPL2</accession>
<feature type="repeat" description="TPR" evidence="3">
    <location>
        <begin position="147"/>
        <end position="180"/>
    </location>
</feature>
<reference evidence="4 5" key="1">
    <citation type="submission" date="2022-12" db="EMBL/GenBank/DDBJ databases">
        <title>Polyphasic characterization of Geotalea uranireducens NIT-SL11 newly isolated from a complex of sewage sludge and microbially reduced graphene oxide.</title>
        <authorList>
            <person name="Xie L."/>
            <person name="Yoshida N."/>
            <person name="Meng L."/>
        </authorList>
    </citation>
    <scope>NUCLEOTIDE SEQUENCE [LARGE SCALE GENOMIC DNA]</scope>
    <source>
        <strain evidence="4 5">NIT-SL11</strain>
    </source>
</reference>
<protein>
    <recommendedName>
        <fullName evidence="6">Tetratricopeptide repeat protein</fullName>
    </recommendedName>
</protein>
<dbReference type="Gene3D" id="1.25.40.10">
    <property type="entry name" value="Tetratricopeptide repeat domain"/>
    <property type="match status" value="1"/>
</dbReference>
<dbReference type="SUPFAM" id="SSF48452">
    <property type="entry name" value="TPR-like"/>
    <property type="match status" value="1"/>
</dbReference>
<proteinExistence type="predicted"/>
<dbReference type="PROSITE" id="PS51257">
    <property type="entry name" value="PROKAR_LIPOPROTEIN"/>
    <property type="match status" value="1"/>
</dbReference>
<dbReference type="EMBL" id="AP027151">
    <property type="protein sequence ID" value="BDV42259.1"/>
    <property type="molecule type" value="Genomic_DNA"/>
</dbReference>
<feature type="repeat" description="TPR" evidence="3">
    <location>
        <begin position="181"/>
        <end position="214"/>
    </location>
</feature>
<keyword evidence="1" id="KW-0677">Repeat</keyword>
<dbReference type="Proteomes" id="UP001317705">
    <property type="component" value="Chromosome"/>
</dbReference>
<evidence type="ECO:0000313" key="4">
    <source>
        <dbReference type="EMBL" id="BDV42259.1"/>
    </source>
</evidence>
<gene>
    <name evidence="4" type="ORF">GURASL_11820</name>
</gene>
<evidence type="ECO:0000256" key="1">
    <source>
        <dbReference type="ARBA" id="ARBA00022737"/>
    </source>
</evidence>
<dbReference type="InterPro" id="IPR019734">
    <property type="entry name" value="TPR_rpt"/>
</dbReference>
<evidence type="ECO:0000256" key="2">
    <source>
        <dbReference type="ARBA" id="ARBA00022803"/>
    </source>
</evidence>
<evidence type="ECO:0000313" key="5">
    <source>
        <dbReference type="Proteomes" id="UP001317705"/>
    </source>
</evidence>
<dbReference type="InterPro" id="IPR011990">
    <property type="entry name" value="TPR-like_helical_dom_sf"/>
</dbReference>
<dbReference type="PROSITE" id="PS50005">
    <property type="entry name" value="TPR"/>
    <property type="match status" value="2"/>
</dbReference>
<dbReference type="InterPro" id="IPR050498">
    <property type="entry name" value="Ycf3"/>
</dbReference>
<evidence type="ECO:0000256" key="3">
    <source>
        <dbReference type="PROSITE-ProRule" id="PRU00339"/>
    </source>
</evidence>
<dbReference type="Pfam" id="PF14559">
    <property type="entry name" value="TPR_19"/>
    <property type="match status" value="1"/>
</dbReference>
<dbReference type="SMART" id="SM00028">
    <property type="entry name" value="TPR"/>
    <property type="match status" value="3"/>
</dbReference>
<organism evidence="4 5">
    <name type="scientific">Geotalea uraniireducens</name>
    <dbReference type="NCBI Taxonomy" id="351604"/>
    <lineage>
        <taxon>Bacteria</taxon>
        <taxon>Pseudomonadati</taxon>
        <taxon>Thermodesulfobacteriota</taxon>
        <taxon>Desulfuromonadia</taxon>
        <taxon>Geobacterales</taxon>
        <taxon>Geobacteraceae</taxon>
        <taxon>Geotalea</taxon>
    </lineage>
</organism>
<evidence type="ECO:0008006" key="6">
    <source>
        <dbReference type="Google" id="ProtNLM"/>
    </source>
</evidence>
<dbReference type="RefSeq" id="WP_282002591.1">
    <property type="nucleotide sequence ID" value="NZ_AP027151.1"/>
</dbReference>
<name>A0ABN6VPL2_9BACT</name>